<dbReference type="Proteomes" id="UP000008549">
    <property type="component" value="Unassembled WGS sequence"/>
</dbReference>
<protein>
    <submittedName>
        <fullName evidence="2">Protein CBG25650</fullName>
    </submittedName>
</protein>
<dbReference type="InParanoid" id="B6IFD4"/>
<name>B6IFD4_CAEBR</name>
<sequence>MGRRSSVPQFSSVFVFDLCRRDVVKIEEKREKDRGNDDEKRKKTGAICEAIVSSNTEHEEQEEEEKRDMMIKKQKERIKKKQKGKQTDCAIRKMPIFPPHTDYSCQAEED</sequence>
<reference evidence="2 3" key="1">
    <citation type="journal article" date="2003" name="PLoS Biol.">
        <title>The genome sequence of Caenorhabditis briggsae: a platform for comparative genomics.</title>
        <authorList>
            <person name="Stein L.D."/>
            <person name="Bao Z."/>
            <person name="Blasiar D."/>
            <person name="Blumenthal T."/>
            <person name="Brent M.R."/>
            <person name="Chen N."/>
            <person name="Chinwalla A."/>
            <person name="Clarke L."/>
            <person name="Clee C."/>
            <person name="Coghlan A."/>
            <person name="Coulson A."/>
            <person name="D'Eustachio P."/>
            <person name="Fitch D.H."/>
            <person name="Fulton L.A."/>
            <person name="Fulton R.E."/>
            <person name="Griffiths-Jones S."/>
            <person name="Harris T.W."/>
            <person name="Hillier L.W."/>
            <person name="Kamath R."/>
            <person name="Kuwabara P.E."/>
            <person name="Mardis E.R."/>
            <person name="Marra M.A."/>
            <person name="Miner T.L."/>
            <person name="Minx P."/>
            <person name="Mullikin J.C."/>
            <person name="Plumb R.W."/>
            <person name="Rogers J."/>
            <person name="Schein J.E."/>
            <person name="Sohrmann M."/>
            <person name="Spieth J."/>
            <person name="Stajich J.E."/>
            <person name="Wei C."/>
            <person name="Willey D."/>
            <person name="Wilson R.K."/>
            <person name="Durbin R."/>
            <person name="Waterston R.H."/>
        </authorList>
    </citation>
    <scope>NUCLEOTIDE SEQUENCE [LARGE SCALE GENOMIC DNA]</scope>
    <source>
        <strain evidence="2 3">AF16</strain>
    </source>
</reference>
<evidence type="ECO:0000256" key="1">
    <source>
        <dbReference type="SAM" id="MobiDB-lite"/>
    </source>
</evidence>
<evidence type="ECO:0000313" key="2">
    <source>
        <dbReference type="EMBL" id="CAR98614.1"/>
    </source>
</evidence>
<feature type="region of interest" description="Disordered" evidence="1">
    <location>
        <begin position="52"/>
        <end position="110"/>
    </location>
</feature>
<evidence type="ECO:0000313" key="3">
    <source>
        <dbReference type="Proteomes" id="UP000008549"/>
    </source>
</evidence>
<dbReference type="GeneID" id="68917133"/>
<feature type="compositionally biased region" description="Basic residues" evidence="1">
    <location>
        <begin position="74"/>
        <end position="84"/>
    </location>
</feature>
<dbReference type="KEGG" id="cbr:CBG_25650"/>
<reference evidence="2 3" key="2">
    <citation type="journal article" date="2011" name="PLoS Genet.">
        <title>Caenorhabditis briggsae recombinant inbred line genotypes reveal inter-strain incompatibility and the evolution of recombination.</title>
        <authorList>
            <person name="Ross J.A."/>
            <person name="Koboldt D.C."/>
            <person name="Staisch J.E."/>
            <person name="Chamberlin H.M."/>
            <person name="Gupta B.P."/>
            <person name="Miller R.D."/>
            <person name="Baird S.E."/>
            <person name="Haag E.S."/>
        </authorList>
    </citation>
    <scope>NUCLEOTIDE SEQUENCE [LARGE SCALE GENOMIC DNA]</scope>
    <source>
        <strain evidence="2 3">AF16</strain>
    </source>
</reference>
<feature type="compositionally biased region" description="Basic and acidic residues" evidence="1">
    <location>
        <begin position="64"/>
        <end position="73"/>
    </location>
</feature>
<dbReference type="AlphaFoldDB" id="B6IFD4"/>
<dbReference type="RefSeq" id="XP_045098185.1">
    <property type="nucleotide sequence ID" value="XM_045242619.1"/>
</dbReference>
<dbReference type="CTD" id="68917133"/>
<dbReference type="HOGENOM" id="CLU_2173239_0_0_1"/>
<dbReference type="EMBL" id="HE601438">
    <property type="protein sequence ID" value="CAR98614.1"/>
    <property type="molecule type" value="Genomic_DNA"/>
</dbReference>
<accession>B6IFD4</accession>
<organism evidence="2 3">
    <name type="scientific">Caenorhabditis briggsae</name>
    <dbReference type="NCBI Taxonomy" id="6238"/>
    <lineage>
        <taxon>Eukaryota</taxon>
        <taxon>Metazoa</taxon>
        <taxon>Ecdysozoa</taxon>
        <taxon>Nematoda</taxon>
        <taxon>Chromadorea</taxon>
        <taxon>Rhabditida</taxon>
        <taxon>Rhabditina</taxon>
        <taxon>Rhabditomorpha</taxon>
        <taxon>Rhabditoidea</taxon>
        <taxon>Rhabditidae</taxon>
        <taxon>Peloderinae</taxon>
        <taxon>Caenorhabditis</taxon>
    </lineage>
</organism>
<feature type="region of interest" description="Disordered" evidence="1">
    <location>
        <begin position="27"/>
        <end position="46"/>
    </location>
</feature>
<gene>
    <name evidence="2" type="ORF">CBG25650</name>
    <name evidence="2" type="ORF">CBG_25650</name>
</gene>
<keyword evidence="3" id="KW-1185">Reference proteome</keyword>
<feature type="compositionally biased region" description="Basic and acidic residues" evidence="1">
    <location>
        <begin position="27"/>
        <end position="41"/>
    </location>
</feature>
<proteinExistence type="predicted"/>